<feature type="domain" description="Scaffold protein FimL second" evidence="1">
    <location>
        <begin position="156"/>
        <end position="289"/>
    </location>
</feature>
<evidence type="ECO:0000313" key="2">
    <source>
        <dbReference type="EMBL" id="MCE7509274.1"/>
    </source>
</evidence>
<reference evidence="2" key="1">
    <citation type="submission" date="2022-01" db="EMBL/GenBank/DDBJ databases">
        <authorList>
            <person name="Karlyshev A.V."/>
            <person name="Jaspars M."/>
        </authorList>
    </citation>
    <scope>NUCLEOTIDE SEQUENCE</scope>
    <source>
        <strain evidence="2">AGSA3-2</strain>
    </source>
</reference>
<dbReference type="Pfam" id="PF26379">
    <property type="entry name" value="FimL_2nd"/>
    <property type="match status" value="1"/>
</dbReference>
<name>A0A9Q3W5C6_9GAMM</name>
<protein>
    <recommendedName>
        <fullName evidence="1">Scaffold protein FimL second domain-containing protein</fullName>
    </recommendedName>
</protein>
<dbReference type="InterPro" id="IPR058661">
    <property type="entry name" value="FimL_2nd"/>
</dbReference>
<dbReference type="Proteomes" id="UP001107961">
    <property type="component" value="Unassembled WGS sequence"/>
</dbReference>
<keyword evidence="3" id="KW-1185">Reference proteome</keyword>
<dbReference type="SUPFAM" id="SSF47226">
    <property type="entry name" value="Histidine-containing phosphotransfer domain, HPT domain"/>
    <property type="match status" value="2"/>
</dbReference>
<gene>
    <name evidence="2" type="ORF">LZG35_11555</name>
</gene>
<dbReference type="GO" id="GO:0000160">
    <property type="term" value="P:phosphorelay signal transduction system"/>
    <property type="evidence" value="ECO:0007669"/>
    <property type="project" value="InterPro"/>
</dbReference>
<comment type="caution">
    <text evidence="2">The sequence shown here is derived from an EMBL/GenBank/DDBJ whole genome shotgun (WGS) entry which is preliminary data.</text>
</comment>
<dbReference type="InterPro" id="IPR036641">
    <property type="entry name" value="HPT_dom_sf"/>
</dbReference>
<accession>A0A9Q3W5C6</accession>
<dbReference type="KEGG" id="axe:P40_10785"/>
<evidence type="ECO:0000259" key="1">
    <source>
        <dbReference type="Pfam" id="PF26379"/>
    </source>
</evidence>
<dbReference type="AlphaFoldDB" id="A0A9Q3W5C6"/>
<dbReference type="EMBL" id="JAJVKT010000012">
    <property type="protein sequence ID" value="MCE7509274.1"/>
    <property type="molecule type" value="Genomic_DNA"/>
</dbReference>
<evidence type="ECO:0000313" key="3">
    <source>
        <dbReference type="Proteomes" id="UP001107961"/>
    </source>
</evidence>
<organism evidence="2 3">
    <name type="scientific">Alloalcanivorax xenomutans</name>
    <dbReference type="NCBI Taxonomy" id="1094342"/>
    <lineage>
        <taxon>Bacteria</taxon>
        <taxon>Pseudomonadati</taxon>
        <taxon>Pseudomonadota</taxon>
        <taxon>Gammaproteobacteria</taxon>
        <taxon>Oceanospirillales</taxon>
        <taxon>Alcanivoracaceae</taxon>
        <taxon>Alloalcanivorax</taxon>
    </lineage>
</organism>
<sequence length="554" mass="59981">MVAITNTTSLTFLKEAIDTTLGESESSLEAFAENQAEGAALERCIDAFQQLRGICQMLELDAATVMAEDMVLTAREVQRRPEPPLIQALGNAIVLLGHYLEYVQLSGSPLPEVLVAGINELRQAAGRAPLPESQFFQVDESLPRTPPGPSADVDGLARQSRRLRHMYQVGLLGLLRGQDRRTHLRLMLRAMERIDRLAGGKRWWLARAALESLLHDDMALTAARRALLARYDRQLKALVYDGAGALEREPPAELLRECLYLSALGSGKGDAATEVRSAFGLRERPADADLQRELALMTGSKGSVIRSVAGALKEEINQIKDTLDMAAQGVADTDYGAVAEGLGRIASTLDMIGENEAAQGLRRRAEDVAGWRPGGEVDSDAFHALVDDLLAAENTIATLERSLAPADDVRREVNNDRISRYQLDEARMTVVGECRAGLALAKRSLASYMEQQWDTMHLSNLPGTFASVVGGLTFLDLERACAVTNACRCYIEKELIGGSEAPTVTAMETLADALTAIDYYLESMEEQKPIGEGVLDVAEQAVGALGYPTGGATS</sequence>
<proteinExistence type="predicted"/>
<dbReference type="RefSeq" id="WP_031228543.1">
    <property type="nucleotide sequence ID" value="NZ_JAJVKT010000012.1"/>
</dbReference>